<sequence length="543" mass="56919">MDMTRRTVLDSTVDILLAHGLTTVFGNPGSNELPFLAGLPKDKFDYVLGLQEGVVVGMADGYAQSTGKAVLVSLHAASGTGNAMGALTNAHYSHSPLVLLAGQQIRGTVGQEVMLSNVDASILPRPLVKYSHEPLAASDVPRAVSQAILEASTHPKGPVYLSVPYDDWAAEALPSDSLLPKRRVNTAGSLSNAQLVDIKAILSRSSSPVVVVGPDVDAARAQQHVAKIAERLGAPVWIAPSAPRCPFPTTHTHYRGLLHPGIESVRSKLEGHDLVLLLGAPAMRYHRWEPGEYLPDGTEVIHLTCDPKEATRAPYGTAWVVELLDALAQLADVIEDRIVHLDPRTIPSSGADGTLTGTKILDVLAAAGEEVPTPSGTRPITYVNECTTLDLLFLDRVPITSPGGYHFPASGGLGFGMPAAVGVSLGRPGATVVAVIGDGSANYGITALYTAAQRQTRTVFVIVNNGSYGALRGFAKRLNALDAPGLDVPGIDFVSIATGYGVPATRVTTVNGFQTAYLDALRAEGPVLVEAVAGNSQATLELS</sequence>
<protein>
    <submittedName>
        <fullName evidence="10">Benzoylformate decarboxylase</fullName>
    </submittedName>
</protein>
<evidence type="ECO:0000256" key="5">
    <source>
        <dbReference type="ARBA" id="ARBA00023128"/>
    </source>
</evidence>
<evidence type="ECO:0000256" key="1">
    <source>
        <dbReference type="ARBA" id="ARBA00004173"/>
    </source>
</evidence>
<dbReference type="GeneID" id="87809850"/>
<evidence type="ECO:0000259" key="7">
    <source>
        <dbReference type="Pfam" id="PF00205"/>
    </source>
</evidence>
<keyword evidence="5" id="KW-0496">Mitochondrion</keyword>
<dbReference type="PANTHER" id="PTHR18968:SF133">
    <property type="entry name" value="BENZOYLFORMATE DECARBOXYLASE"/>
    <property type="match status" value="1"/>
</dbReference>
<keyword evidence="3" id="KW-0809">Transit peptide</keyword>
<dbReference type="InterPro" id="IPR011766">
    <property type="entry name" value="TPP_enzyme_TPP-bd"/>
</dbReference>
<name>A0AAF0YAF7_9TREE</name>
<dbReference type="GO" id="GO:0030976">
    <property type="term" value="F:thiamine pyrophosphate binding"/>
    <property type="evidence" value="ECO:0007669"/>
    <property type="project" value="InterPro"/>
</dbReference>
<dbReference type="SUPFAM" id="SSF52467">
    <property type="entry name" value="DHS-like NAD/FAD-binding domain"/>
    <property type="match status" value="1"/>
</dbReference>
<keyword evidence="4 6" id="KW-0786">Thiamine pyrophosphate</keyword>
<dbReference type="Gene3D" id="3.40.50.970">
    <property type="match status" value="2"/>
</dbReference>
<feature type="domain" description="Thiamine pyrophosphate enzyme TPP-binding" evidence="8">
    <location>
        <begin position="399"/>
        <end position="530"/>
    </location>
</feature>
<evidence type="ECO:0000313" key="11">
    <source>
        <dbReference type="Proteomes" id="UP000827549"/>
    </source>
</evidence>
<proteinExistence type="inferred from homology"/>
<dbReference type="CDD" id="cd07035">
    <property type="entry name" value="TPP_PYR_POX_like"/>
    <property type="match status" value="1"/>
</dbReference>
<evidence type="ECO:0000256" key="4">
    <source>
        <dbReference type="ARBA" id="ARBA00023052"/>
    </source>
</evidence>
<dbReference type="NCBIfam" id="NF005485">
    <property type="entry name" value="PRK07092.1"/>
    <property type="match status" value="1"/>
</dbReference>
<dbReference type="AlphaFoldDB" id="A0AAF0YAF7"/>
<dbReference type="InterPro" id="IPR000399">
    <property type="entry name" value="TPP-bd_CS"/>
</dbReference>
<comment type="subcellular location">
    <subcellularLocation>
        <location evidence="1">Mitochondrion</location>
    </subcellularLocation>
</comment>
<dbReference type="Pfam" id="PF02775">
    <property type="entry name" value="TPP_enzyme_C"/>
    <property type="match status" value="1"/>
</dbReference>
<keyword evidence="11" id="KW-1185">Reference proteome</keyword>
<dbReference type="InterPro" id="IPR029061">
    <property type="entry name" value="THDP-binding"/>
</dbReference>
<gene>
    <name evidence="10" type="primary">mdlC</name>
    <name evidence="10" type="ORF">LOC62_04G006628</name>
</gene>
<dbReference type="InterPro" id="IPR045229">
    <property type="entry name" value="TPP_enz"/>
</dbReference>
<reference evidence="10" key="1">
    <citation type="submission" date="2023-10" db="EMBL/GenBank/DDBJ databases">
        <authorList>
            <person name="Noh H."/>
        </authorList>
    </citation>
    <scope>NUCLEOTIDE SEQUENCE</scope>
    <source>
        <strain evidence="10">DUCC4014</strain>
    </source>
</reference>
<evidence type="ECO:0000256" key="2">
    <source>
        <dbReference type="ARBA" id="ARBA00007812"/>
    </source>
</evidence>
<dbReference type="GO" id="GO:0003984">
    <property type="term" value="F:acetolactate synthase activity"/>
    <property type="evidence" value="ECO:0007669"/>
    <property type="project" value="TreeGrafter"/>
</dbReference>
<organism evidence="10 11">
    <name type="scientific">Vanrija pseudolonga</name>
    <dbReference type="NCBI Taxonomy" id="143232"/>
    <lineage>
        <taxon>Eukaryota</taxon>
        <taxon>Fungi</taxon>
        <taxon>Dikarya</taxon>
        <taxon>Basidiomycota</taxon>
        <taxon>Agaricomycotina</taxon>
        <taxon>Tremellomycetes</taxon>
        <taxon>Trichosporonales</taxon>
        <taxon>Trichosporonaceae</taxon>
        <taxon>Vanrija</taxon>
    </lineage>
</organism>
<dbReference type="GO" id="GO:0005739">
    <property type="term" value="C:mitochondrion"/>
    <property type="evidence" value="ECO:0007669"/>
    <property type="project" value="UniProtKB-SubCell"/>
</dbReference>
<dbReference type="Proteomes" id="UP000827549">
    <property type="component" value="Chromosome 4"/>
</dbReference>
<dbReference type="InterPro" id="IPR012001">
    <property type="entry name" value="Thiamin_PyroP_enz_TPP-bd_dom"/>
</dbReference>
<dbReference type="PROSITE" id="PS00187">
    <property type="entry name" value="TPP_ENZYMES"/>
    <property type="match status" value="1"/>
</dbReference>
<dbReference type="RefSeq" id="XP_062629180.1">
    <property type="nucleotide sequence ID" value="XM_062773196.1"/>
</dbReference>
<dbReference type="InterPro" id="IPR029035">
    <property type="entry name" value="DHS-like_NAD/FAD-binding_dom"/>
</dbReference>
<dbReference type="GO" id="GO:0000287">
    <property type="term" value="F:magnesium ion binding"/>
    <property type="evidence" value="ECO:0007669"/>
    <property type="project" value="InterPro"/>
</dbReference>
<dbReference type="SUPFAM" id="SSF52518">
    <property type="entry name" value="Thiamin diphosphate-binding fold (THDP-binding)"/>
    <property type="match status" value="2"/>
</dbReference>
<evidence type="ECO:0000259" key="8">
    <source>
        <dbReference type="Pfam" id="PF02775"/>
    </source>
</evidence>
<dbReference type="Pfam" id="PF02776">
    <property type="entry name" value="TPP_enzyme_N"/>
    <property type="match status" value="1"/>
</dbReference>
<comment type="similarity">
    <text evidence="2 6">Belongs to the TPP enzyme family.</text>
</comment>
<dbReference type="PANTHER" id="PTHR18968">
    <property type="entry name" value="THIAMINE PYROPHOSPHATE ENZYMES"/>
    <property type="match status" value="1"/>
</dbReference>
<evidence type="ECO:0000313" key="10">
    <source>
        <dbReference type="EMBL" id="WOO83148.1"/>
    </source>
</evidence>
<evidence type="ECO:0000256" key="3">
    <source>
        <dbReference type="ARBA" id="ARBA00022946"/>
    </source>
</evidence>
<feature type="domain" description="Thiamine pyrophosphate enzyme N-terminal TPP-binding" evidence="9">
    <location>
        <begin position="7"/>
        <end position="118"/>
    </location>
</feature>
<accession>A0AAF0YAF7</accession>
<evidence type="ECO:0000259" key="9">
    <source>
        <dbReference type="Pfam" id="PF02776"/>
    </source>
</evidence>
<dbReference type="GO" id="GO:0050660">
    <property type="term" value="F:flavin adenine dinucleotide binding"/>
    <property type="evidence" value="ECO:0007669"/>
    <property type="project" value="TreeGrafter"/>
</dbReference>
<dbReference type="EMBL" id="CP086717">
    <property type="protein sequence ID" value="WOO83148.1"/>
    <property type="molecule type" value="Genomic_DNA"/>
</dbReference>
<dbReference type="Pfam" id="PF00205">
    <property type="entry name" value="TPP_enzyme_M"/>
    <property type="match status" value="1"/>
</dbReference>
<dbReference type="InterPro" id="IPR012000">
    <property type="entry name" value="Thiamin_PyroP_enz_cen_dom"/>
</dbReference>
<dbReference type="CDD" id="cd02002">
    <property type="entry name" value="TPP_BFDC"/>
    <property type="match status" value="1"/>
</dbReference>
<evidence type="ECO:0000256" key="6">
    <source>
        <dbReference type="RuleBase" id="RU362132"/>
    </source>
</evidence>
<feature type="domain" description="Thiamine pyrophosphate enzyme central" evidence="7">
    <location>
        <begin position="199"/>
        <end position="314"/>
    </location>
</feature>
<dbReference type="Gene3D" id="3.40.50.1220">
    <property type="entry name" value="TPP-binding domain"/>
    <property type="match status" value="1"/>
</dbReference>